<dbReference type="SUPFAM" id="SSF46785">
    <property type="entry name" value="Winged helix' DNA-binding domain"/>
    <property type="match status" value="1"/>
</dbReference>
<dbReference type="Proteomes" id="UP000740329">
    <property type="component" value="Unassembled WGS sequence"/>
</dbReference>
<accession>A0A8J7UTX9</accession>
<dbReference type="Pfam" id="PF01638">
    <property type="entry name" value="HxlR"/>
    <property type="match status" value="1"/>
</dbReference>
<evidence type="ECO:0000313" key="2">
    <source>
        <dbReference type="EMBL" id="MBP2202149.1"/>
    </source>
</evidence>
<gene>
    <name evidence="2" type="ORF">J3E07_001590</name>
</gene>
<evidence type="ECO:0000259" key="1">
    <source>
        <dbReference type="Pfam" id="PF01638"/>
    </source>
</evidence>
<organism evidence="2 3">
    <name type="scientific">Methanococcus voltae</name>
    <dbReference type="NCBI Taxonomy" id="2188"/>
    <lineage>
        <taxon>Archaea</taxon>
        <taxon>Methanobacteriati</taxon>
        <taxon>Methanobacteriota</taxon>
        <taxon>Methanomada group</taxon>
        <taxon>Methanococci</taxon>
        <taxon>Methanococcales</taxon>
        <taxon>Methanococcaceae</taxon>
        <taxon>Methanococcus</taxon>
    </lineage>
</organism>
<feature type="domain" description="HTH hxlR-type" evidence="1">
    <location>
        <begin position="8"/>
        <end position="92"/>
    </location>
</feature>
<reference evidence="2" key="1">
    <citation type="submission" date="2021-03" db="EMBL/GenBank/DDBJ databases">
        <title>Genomic Encyclopedia of Type Strains, Phase IV (KMG-V): Genome sequencing to study the core and pangenomes of soil and plant-associated prokaryotes.</title>
        <authorList>
            <person name="Whitman W."/>
        </authorList>
    </citation>
    <scope>NUCLEOTIDE SEQUENCE</scope>
    <source>
        <strain evidence="2">C4</strain>
    </source>
</reference>
<dbReference type="InterPro" id="IPR002577">
    <property type="entry name" value="HTH_HxlR"/>
</dbReference>
<comment type="caution">
    <text evidence="2">The sequence shown here is derived from an EMBL/GenBank/DDBJ whole genome shotgun (WGS) entry which is preliminary data.</text>
</comment>
<name>A0A8J7UTX9_METVO</name>
<dbReference type="GO" id="GO:0003677">
    <property type="term" value="F:DNA binding"/>
    <property type="evidence" value="ECO:0007669"/>
    <property type="project" value="UniProtKB-KW"/>
</dbReference>
<dbReference type="InterPro" id="IPR036390">
    <property type="entry name" value="WH_DNA-bd_sf"/>
</dbReference>
<dbReference type="RefSeq" id="WP_209591669.1">
    <property type="nucleotide sequence ID" value="NZ_JAGGMV010000007.1"/>
</dbReference>
<dbReference type="InterPro" id="IPR036388">
    <property type="entry name" value="WH-like_DNA-bd_sf"/>
</dbReference>
<keyword evidence="2" id="KW-0238">DNA-binding</keyword>
<proteinExistence type="predicted"/>
<dbReference type="AlphaFoldDB" id="A0A8J7UTX9"/>
<sequence>MDMLKILSKKHIKEIIYCLSDNGELYVGQIGEILNVDRRNLSKLLSELSKYRLVNNRKEVVEDNSLPKSYYNLSTKGENLKLILDILNILSEDNDKIIQNKLYDLKDELENIERPKPATIQKNVSKNNSGTIINNVGDINGLTFQK</sequence>
<evidence type="ECO:0000313" key="3">
    <source>
        <dbReference type="Proteomes" id="UP000740329"/>
    </source>
</evidence>
<protein>
    <submittedName>
        <fullName evidence="2">DNA-binding HxlR family transcriptional regulator</fullName>
    </submittedName>
</protein>
<dbReference type="EMBL" id="JAGGMV010000007">
    <property type="protein sequence ID" value="MBP2202149.1"/>
    <property type="molecule type" value="Genomic_DNA"/>
</dbReference>
<dbReference type="Gene3D" id="1.10.10.10">
    <property type="entry name" value="Winged helix-like DNA-binding domain superfamily/Winged helix DNA-binding domain"/>
    <property type="match status" value="1"/>
</dbReference>